<evidence type="ECO:0000313" key="2">
    <source>
        <dbReference type="Proteomes" id="UP001230649"/>
    </source>
</evidence>
<proteinExistence type="predicted"/>
<dbReference type="Proteomes" id="UP001230649">
    <property type="component" value="Unassembled WGS sequence"/>
</dbReference>
<name>A0ACC2X2W1_9TREE</name>
<evidence type="ECO:0000313" key="1">
    <source>
        <dbReference type="EMBL" id="KAJ9117996.1"/>
    </source>
</evidence>
<protein>
    <submittedName>
        <fullName evidence="1">Uncharacterized protein</fullName>
    </submittedName>
</protein>
<keyword evidence="2" id="KW-1185">Reference proteome</keyword>
<reference evidence="1" key="1">
    <citation type="submission" date="2023-04" db="EMBL/GenBank/DDBJ databases">
        <title>Draft Genome sequencing of Naganishia species isolated from polar environments using Oxford Nanopore Technology.</title>
        <authorList>
            <person name="Leo P."/>
            <person name="Venkateswaran K."/>
        </authorList>
    </citation>
    <scope>NUCLEOTIDE SEQUENCE</scope>
    <source>
        <strain evidence="1">MNA-CCFEE 5262</strain>
    </source>
</reference>
<dbReference type="EMBL" id="JASBWS010000001">
    <property type="protein sequence ID" value="KAJ9117996.1"/>
    <property type="molecule type" value="Genomic_DNA"/>
</dbReference>
<accession>A0ACC2X2W1</accession>
<sequence length="1095" mass="123088">MDRNQETVSAPVAQDIEVMQVVDVQPPEWRPALNFSHDLARPGFRQPEDVVTPVNVRQGFQGINVVAAGVESVSVHAAISDRLKKEPIFRNVDALAVEILNARRDKAPELPETSYKLPNRVVYNETMKKSFLSDLADERIPLNSPKFAKSVPHGMKGVDLFEMLWTKRIKVERAVWLIQIIGAHDVVSSPPCLVQRHTTKETVPVTQQNLRKGYDPAKNPFSPTQQYSMSFTDAVAAYMNKQIAELAMVQQKQVVSIIDTSEENPRKQAWIDKWDYSQELLDTLLDRQLLDVRSFGMWVRDCLHTVSLPQLPVVLDQLERTAALLFQDRLAGTCIVTAALLKLRECFRILSIEFADASLKLAWVRDAKMFFFPNKWGDLESLLRSTLAISSPAEFRGFKSVGSRNLRLLAHRKQPNLGISKLEEAQNAALAGLKHLNDYDGTTDLNQLCTAYFMPIGKANISTEALRRKLAVLLSWGSTHYHVQPHRPYLAVAVIKHIHNLVLTRKAPDDRWIEPFLMSWVDQAAESADEETALAMQVLSSELFNSSMLQFDAYLQRMIALGRTARQSSGLNSVDKYLGFCKRLQIFDLPQVLVTLRKNITVGFETDIQVSSHDREIQEALNQYLDQSNGIRYSYNLFERTLAEIPAILLNMNNSCLIEHCQRRLSEFSLATLSPSLDLAVRLSLLIHLLERQQNYRLLLDLLAMQWRAFGNSITKPVADAIKRHRLIVSSFEEQHPDLRAALSGYSKASIFASGDGPAIAARPDIVLLQIQDLQQHVSMIDYQTLEKLHLAHCTRLTADSVPTLWTISLEMVSRLDVQAKPRVISVIADLWTTVIEFSRKAWKSHLHRWVVDTNPTSPIYAATSALFLELLLRGAIGSSLVWSKLVHPFTSSPAQANLNRFYLQPMALLCVCLLPIDPQPVGTAHELLLDSAITADFAGFVLDESGASSILRRLPSVLLMMLDETSPIGISRRIHSIVNSQYVQSFAVRYEAYIKDSFSSAMAEVPERRLFLQSLLDALLGKSRDDWRTLGAFNICSGDVPAPEASGVYLTLPQASSIVTAASELLLNGSVSTWWRMCTTLPDHALRMPYSTNR</sequence>
<comment type="caution">
    <text evidence="1">The sequence shown here is derived from an EMBL/GenBank/DDBJ whole genome shotgun (WGS) entry which is preliminary data.</text>
</comment>
<organism evidence="1 2">
    <name type="scientific">Naganishia adeliensis</name>
    <dbReference type="NCBI Taxonomy" id="92952"/>
    <lineage>
        <taxon>Eukaryota</taxon>
        <taxon>Fungi</taxon>
        <taxon>Dikarya</taxon>
        <taxon>Basidiomycota</taxon>
        <taxon>Agaricomycotina</taxon>
        <taxon>Tremellomycetes</taxon>
        <taxon>Filobasidiales</taxon>
        <taxon>Filobasidiaceae</taxon>
        <taxon>Naganishia</taxon>
    </lineage>
</organism>
<gene>
    <name evidence="1" type="ORF">QFC20_000277</name>
</gene>